<keyword evidence="1" id="KW-1133">Transmembrane helix</keyword>
<feature type="transmembrane region" description="Helical" evidence="1">
    <location>
        <begin position="59"/>
        <end position="85"/>
    </location>
</feature>
<accession>A0A518B226</accession>
<dbReference type="AlphaFoldDB" id="A0A518B226"/>
<evidence type="ECO:0000313" key="2">
    <source>
        <dbReference type="EMBL" id="QDU60986.1"/>
    </source>
</evidence>
<organism evidence="2 3">
    <name type="scientific">Kolteria novifilia</name>
    <dbReference type="NCBI Taxonomy" id="2527975"/>
    <lineage>
        <taxon>Bacteria</taxon>
        <taxon>Pseudomonadati</taxon>
        <taxon>Planctomycetota</taxon>
        <taxon>Planctomycetia</taxon>
        <taxon>Kolteriales</taxon>
        <taxon>Kolteriaceae</taxon>
        <taxon>Kolteria</taxon>
    </lineage>
</organism>
<keyword evidence="1" id="KW-0472">Membrane</keyword>
<protein>
    <submittedName>
        <fullName evidence="2">Uncharacterized protein</fullName>
    </submittedName>
</protein>
<keyword evidence="1" id="KW-0812">Transmembrane</keyword>
<evidence type="ECO:0000313" key="3">
    <source>
        <dbReference type="Proteomes" id="UP000317093"/>
    </source>
</evidence>
<proteinExistence type="predicted"/>
<feature type="transmembrane region" description="Helical" evidence="1">
    <location>
        <begin position="154"/>
        <end position="172"/>
    </location>
</feature>
<evidence type="ECO:0000256" key="1">
    <source>
        <dbReference type="SAM" id="Phobius"/>
    </source>
</evidence>
<dbReference type="KEGG" id="knv:Pan216_18390"/>
<dbReference type="EMBL" id="CP036279">
    <property type="protein sequence ID" value="QDU60986.1"/>
    <property type="molecule type" value="Genomic_DNA"/>
</dbReference>
<gene>
    <name evidence="2" type="ORF">Pan216_18390</name>
</gene>
<dbReference type="RefSeq" id="WP_145257637.1">
    <property type="nucleotide sequence ID" value="NZ_CP036279.1"/>
</dbReference>
<sequence length="349" mass="38144">MPMECPRCQFITDDANRSICPECGARMRLSLLRDVQENAAKPMNLQEKEPGLFSFVGQWLIAFILSQVIIAFGGYAFILCVALMGTKPVNLPTTHPAIFICGTYAVTLVGVAIGVMMALPRVSLAPTIGLWVGLASPIGMMLMRDFLIEWNAPWTDWVLLPALGTVVGYLFGVRAAAMPEKVEPEEDPLAPPKEAEALNAPQFSEMRVRFSVRWAQLCLGVLVGRFADGGLNSLIRLLMRLKSGLNPATIEGMLSDSQLLLSGIAYLLGGMLAGAWTKSGFIQGMLCGFGIYGLRLVLVLFGYASVGLPELAFMVFIASIGGMIGRRLFPPYRLYRGHHDRPDEVVREM</sequence>
<dbReference type="Proteomes" id="UP000317093">
    <property type="component" value="Chromosome"/>
</dbReference>
<feature type="transmembrane region" description="Helical" evidence="1">
    <location>
        <begin position="97"/>
        <end position="117"/>
    </location>
</feature>
<feature type="transmembrane region" description="Helical" evidence="1">
    <location>
        <begin position="124"/>
        <end position="142"/>
    </location>
</feature>
<keyword evidence="3" id="KW-1185">Reference proteome</keyword>
<feature type="transmembrane region" description="Helical" evidence="1">
    <location>
        <begin position="259"/>
        <end position="277"/>
    </location>
</feature>
<name>A0A518B226_9BACT</name>
<reference evidence="2 3" key="1">
    <citation type="submission" date="2019-02" db="EMBL/GenBank/DDBJ databases">
        <title>Deep-cultivation of Planctomycetes and their phenomic and genomic characterization uncovers novel biology.</title>
        <authorList>
            <person name="Wiegand S."/>
            <person name="Jogler M."/>
            <person name="Boedeker C."/>
            <person name="Pinto D."/>
            <person name="Vollmers J."/>
            <person name="Rivas-Marin E."/>
            <person name="Kohn T."/>
            <person name="Peeters S.H."/>
            <person name="Heuer A."/>
            <person name="Rast P."/>
            <person name="Oberbeckmann S."/>
            <person name="Bunk B."/>
            <person name="Jeske O."/>
            <person name="Meyerdierks A."/>
            <person name="Storesund J.E."/>
            <person name="Kallscheuer N."/>
            <person name="Luecker S."/>
            <person name="Lage O.M."/>
            <person name="Pohl T."/>
            <person name="Merkel B.J."/>
            <person name="Hornburger P."/>
            <person name="Mueller R.-W."/>
            <person name="Bruemmer F."/>
            <person name="Labrenz M."/>
            <person name="Spormann A.M."/>
            <person name="Op den Camp H."/>
            <person name="Overmann J."/>
            <person name="Amann R."/>
            <person name="Jetten M.S.M."/>
            <person name="Mascher T."/>
            <person name="Medema M.H."/>
            <person name="Devos D.P."/>
            <person name="Kaster A.-K."/>
            <person name="Ovreas L."/>
            <person name="Rohde M."/>
            <person name="Galperin M.Y."/>
            <person name="Jogler C."/>
        </authorList>
    </citation>
    <scope>NUCLEOTIDE SEQUENCE [LARGE SCALE GENOMIC DNA]</scope>
    <source>
        <strain evidence="2 3">Pan216</strain>
    </source>
</reference>